<organism evidence="2 4">
    <name type="scientific">Orbilia oligospora</name>
    <name type="common">Nematode-trapping fungus</name>
    <name type="synonym">Arthrobotrys oligospora</name>
    <dbReference type="NCBI Taxonomy" id="2813651"/>
    <lineage>
        <taxon>Eukaryota</taxon>
        <taxon>Fungi</taxon>
        <taxon>Dikarya</taxon>
        <taxon>Ascomycota</taxon>
        <taxon>Pezizomycotina</taxon>
        <taxon>Orbiliomycetes</taxon>
        <taxon>Orbiliales</taxon>
        <taxon>Orbiliaceae</taxon>
        <taxon>Orbilia</taxon>
    </lineage>
</organism>
<reference evidence="4 5" key="1">
    <citation type="submission" date="2019-06" db="EMBL/GenBank/DDBJ databases">
        <authorList>
            <person name="Palmer J.M."/>
        </authorList>
    </citation>
    <scope>NUCLEOTIDE SEQUENCE [LARGE SCALE GENOMIC DNA]</scope>
    <source>
        <strain evidence="2 4">TWF102</strain>
        <strain evidence="3 5">TWF703</strain>
    </source>
</reference>
<dbReference type="Proteomes" id="UP000475325">
    <property type="component" value="Unassembled WGS sequence"/>
</dbReference>
<feature type="chain" id="PRO_5036200666" evidence="1">
    <location>
        <begin position="20"/>
        <end position="156"/>
    </location>
</feature>
<dbReference type="AlphaFoldDB" id="A0A7C8NGT7"/>
<feature type="signal peptide" evidence="1">
    <location>
        <begin position="1"/>
        <end position="19"/>
    </location>
</feature>
<keyword evidence="1" id="KW-0732">Signal</keyword>
<evidence type="ECO:0000313" key="2">
    <source>
        <dbReference type="EMBL" id="KAF3103512.1"/>
    </source>
</evidence>
<evidence type="ECO:0000313" key="4">
    <source>
        <dbReference type="Proteomes" id="UP000475325"/>
    </source>
</evidence>
<protein>
    <submittedName>
        <fullName evidence="2">Uncharacterized protein</fullName>
    </submittedName>
</protein>
<sequence length="156" mass="16196">MKFTTILSVLAILTPALSGIAIERLPDGVGLKAISAPDNVSRIKKRAGGCNRDNCLRAMTARISTASQFCPSFTTAAVTATTGLGPWQTQCGSNPARVSSACSCLVPPPPELPTCGKPGAHCTLSTFITDCCETVVGCECRSCYFPNGDVNDGYCG</sequence>
<evidence type="ECO:0000256" key="1">
    <source>
        <dbReference type="SAM" id="SignalP"/>
    </source>
</evidence>
<dbReference type="Proteomes" id="UP000480548">
    <property type="component" value="Unassembled WGS sequence"/>
</dbReference>
<proteinExistence type="predicted"/>
<dbReference type="EMBL" id="WIQZ01000048">
    <property type="protein sequence ID" value="KAF3131627.1"/>
    <property type="molecule type" value="Genomic_DNA"/>
</dbReference>
<name>A0A7C8NGT7_ORBOL</name>
<evidence type="ECO:0000313" key="3">
    <source>
        <dbReference type="EMBL" id="KAF3131627.1"/>
    </source>
</evidence>
<dbReference type="EMBL" id="WIQW01000018">
    <property type="protein sequence ID" value="KAF3103512.1"/>
    <property type="molecule type" value="Genomic_DNA"/>
</dbReference>
<accession>A0A7C8NGT7</accession>
<gene>
    <name evidence="2" type="ORF">TWF102_003701</name>
    <name evidence="3" type="ORF">TWF703_007638</name>
</gene>
<evidence type="ECO:0000313" key="5">
    <source>
        <dbReference type="Proteomes" id="UP000480548"/>
    </source>
</evidence>
<comment type="caution">
    <text evidence="2">The sequence shown here is derived from an EMBL/GenBank/DDBJ whole genome shotgun (WGS) entry which is preliminary data.</text>
</comment>